<dbReference type="Bgee" id="ENSGACG00000007445">
    <property type="expression patterns" value="Expressed in camera-type eye and 5 other cell types or tissues"/>
</dbReference>
<keyword evidence="2" id="KW-0472">Membrane</keyword>
<reference evidence="3" key="1">
    <citation type="submission" date="2006-01" db="EMBL/GenBank/DDBJ databases">
        <authorList>
            <person name="Lindblad-Toh K."/>
            <person name="Mauceli E."/>
            <person name="Grabherr M."/>
            <person name="Chang J.L."/>
            <person name="Lander E.S."/>
        </authorList>
    </citation>
    <scope>NUCLEOTIDE SEQUENCE [LARGE SCALE GENOMIC DNA]</scope>
</reference>
<protein>
    <submittedName>
        <fullName evidence="3">Uncharacterized protein</fullName>
    </submittedName>
</protein>
<dbReference type="AlphaFoldDB" id="G3NWZ9"/>
<evidence type="ECO:0000256" key="1">
    <source>
        <dbReference type="SAM" id="MobiDB-lite"/>
    </source>
</evidence>
<sequence length="116" mass="12728">MWGFAALGRCRRRCVVALPRSLCEGPSAVMTSQHVSCPLEPFGLNRRLDSLRRPGALVRCPRGPRPRVPGPDVGPTAHRGVGRSRPRGLHGRFCQRAVVVFFLFLCSLFLTCCVSG</sequence>
<proteinExistence type="predicted"/>
<organism evidence="3">
    <name type="scientific">Gasterosteus aculeatus</name>
    <name type="common">Three-spined stickleback</name>
    <dbReference type="NCBI Taxonomy" id="69293"/>
    <lineage>
        <taxon>Eukaryota</taxon>
        <taxon>Metazoa</taxon>
        <taxon>Chordata</taxon>
        <taxon>Craniata</taxon>
        <taxon>Vertebrata</taxon>
        <taxon>Euteleostomi</taxon>
        <taxon>Actinopterygii</taxon>
        <taxon>Neopterygii</taxon>
        <taxon>Teleostei</taxon>
        <taxon>Neoteleostei</taxon>
        <taxon>Acanthomorphata</taxon>
        <taxon>Eupercaria</taxon>
        <taxon>Perciformes</taxon>
        <taxon>Cottioidei</taxon>
        <taxon>Gasterosteales</taxon>
        <taxon>Gasterosteidae</taxon>
        <taxon>Gasterosteus</taxon>
    </lineage>
</organism>
<name>G3NWZ9_GASAC</name>
<evidence type="ECO:0000256" key="2">
    <source>
        <dbReference type="SAM" id="Phobius"/>
    </source>
</evidence>
<dbReference type="InParanoid" id="G3NWZ9"/>
<feature type="region of interest" description="Disordered" evidence="1">
    <location>
        <begin position="63"/>
        <end position="83"/>
    </location>
</feature>
<keyword evidence="2" id="KW-0812">Transmembrane</keyword>
<keyword evidence="2" id="KW-1133">Transmembrane helix</keyword>
<feature type="transmembrane region" description="Helical" evidence="2">
    <location>
        <begin position="93"/>
        <end position="110"/>
    </location>
</feature>
<evidence type="ECO:0000313" key="3">
    <source>
        <dbReference type="Ensembl" id="ENSGACP00000009868.1"/>
    </source>
</evidence>
<reference evidence="3" key="2">
    <citation type="submission" date="2024-04" db="UniProtKB">
        <authorList>
            <consortium name="Ensembl"/>
        </authorList>
    </citation>
    <scope>IDENTIFICATION</scope>
</reference>
<dbReference type="Ensembl" id="ENSGACT00000009889.1">
    <property type="protein sequence ID" value="ENSGACP00000009868.1"/>
    <property type="gene ID" value="ENSGACG00000007445.1"/>
</dbReference>
<accession>G3NWZ9</accession>